<protein>
    <submittedName>
        <fullName evidence="1">rRNA biogenesis protein rrp36</fullName>
    </submittedName>
</protein>
<keyword evidence="2" id="KW-1185">Reference proteome</keyword>
<dbReference type="Proteomes" id="UP001172386">
    <property type="component" value="Unassembled WGS sequence"/>
</dbReference>
<name>A0ACC3AJ29_9EURO</name>
<gene>
    <name evidence="1" type="primary">RRP36</name>
    <name evidence="1" type="ORF">H2198_000765</name>
</gene>
<sequence length="304" mass="34778">MSRAIRPRDESDTDEEPSDLNTSGDEGTKSSDEEVTEDDIDDAGSQASVQSGGLNEEGDVKDISFGALAEAQARFKPNPRKRKLLDREDQVDDKSDRNPYAGRSIDDRKRQHEQPSSRSSKHAPTIMSTRNPVTRKRAIFSPPPALKYRDPRFDAAVVADGRHGNTSSSQVADRNYAFLSEYQAAEILDLKSQIRRSKDPGQQVELKRQVMSIEAKLRNAELRKREAEILREHKQKEKQAIKEGKKARPYYLKPSDVKSQIQQERQTAMGKRARDKSEKRKKKREKTKESRDMPRVRRTFVQND</sequence>
<dbReference type="EMBL" id="JAPDRQ010000008">
    <property type="protein sequence ID" value="KAJ9663499.1"/>
    <property type="molecule type" value="Genomic_DNA"/>
</dbReference>
<organism evidence="1 2">
    <name type="scientific">Neophaeococcomyces mojaviensis</name>
    <dbReference type="NCBI Taxonomy" id="3383035"/>
    <lineage>
        <taxon>Eukaryota</taxon>
        <taxon>Fungi</taxon>
        <taxon>Dikarya</taxon>
        <taxon>Ascomycota</taxon>
        <taxon>Pezizomycotina</taxon>
        <taxon>Eurotiomycetes</taxon>
        <taxon>Chaetothyriomycetidae</taxon>
        <taxon>Chaetothyriales</taxon>
        <taxon>Chaetothyriales incertae sedis</taxon>
        <taxon>Neophaeococcomyces</taxon>
    </lineage>
</organism>
<proteinExistence type="predicted"/>
<evidence type="ECO:0000313" key="2">
    <source>
        <dbReference type="Proteomes" id="UP001172386"/>
    </source>
</evidence>
<reference evidence="1" key="1">
    <citation type="submission" date="2022-10" db="EMBL/GenBank/DDBJ databases">
        <title>Culturing micro-colonial fungi from biological soil crusts in the Mojave desert and describing Neophaeococcomyces mojavensis, and introducing the new genera and species Taxawa tesnikishii.</title>
        <authorList>
            <person name="Kurbessoian T."/>
            <person name="Stajich J.E."/>
        </authorList>
    </citation>
    <scope>NUCLEOTIDE SEQUENCE</scope>
    <source>
        <strain evidence="1">JES_112</strain>
    </source>
</reference>
<accession>A0ACC3AJ29</accession>
<comment type="caution">
    <text evidence="1">The sequence shown here is derived from an EMBL/GenBank/DDBJ whole genome shotgun (WGS) entry which is preliminary data.</text>
</comment>
<evidence type="ECO:0000313" key="1">
    <source>
        <dbReference type="EMBL" id="KAJ9663499.1"/>
    </source>
</evidence>